<sequence length="127" mass="14219">MSDPNVVIEPIYNSLPIDAPGCTNKFYTTEGVHYHVLPLKRQPVLQKWLVAMKHQSRPVQKIIFINLCSMPQGYPIPSAFNFTGYSVGNTDRPATKTSHSFQPTLQRKLISAACIRDLVLSVMTQSS</sequence>
<reference evidence="1" key="3">
    <citation type="submission" date="2025-08" db="UniProtKB">
        <authorList>
            <consortium name="Ensembl"/>
        </authorList>
    </citation>
    <scope>IDENTIFICATION</scope>
</reference>
<dbReference type="OMA" id="HFIAEDY"/>
<evidence type="ECO:0000313" key="1">
    <source>
        <dbReference type="Ensembl" id="ENSELUP00000007229.3"/>
    </source>
</evidence>
<reference evidence="1" key="2">
    <citation type="submission" date="2020-02" db="EMBL/GenBank/DDBJ databases">
        <title>Esox lucius (northern pike) genome, fEsoLuc1, primary haplotype.</title>
        <authorList>
            <person name="Myers G."/>
            <person name="Karagic N."/>
            <person name="Meyer A."/>
            <person name="Pippel M."/>
            <person name="Reichard M."/>
            <person name="Winkler S."/>
            <person name="Tracey A."/>
            <person name="Sims Y."/>
            <person name="Howe K."/>
            <person name="Rhie A."/>
            <person name="Formenti G."/>
            <person name="Durbin R."/>
            <person name="Fedrigo O."/>
            <person name="Jarvis E.D."/>
        </authorList>
    </citation>
    <scope>NUCLEOTIDE SEQUENCE [LARGE SCALE GENOMIC DNA]</scope>
</reference>
<evidence type="ECO:0008006" key="3">
    <source>
        <dbReference type="Google" id="ProtNLM"/>
    </source>
</evidence>
<reference evidence="1" key="4">
    <citation type="submission" date="2025-09" db="UniProtKB">
        <authorList>
            <consortium name="Ensembl"/>
        </authorList>
    </citation>
    <scope>IDENTIFICATION</scope>
</reference>
<protein>
    <recommendedName>
        <fullName evidence="3">THAP-type domain-containing protein</fullName>
    </recommendedName>
</protein>
<dbReference type="InParanoid" id="A0A3P8XU05"/>
<name>A0A3P8XU05_ESOLU</name>
<reference evidence="2" key="1">
    <citation type="journal article" date="2014" name="PLoS ONE">
        <title>The genome and linkage map of the northern pike (Esox lucius): conserved synteny revealed between the salmonid sister group and the Neoteleostei.</title>
        <authorList>
            <person name="Rondeau E.B."/>
            <person name="Minkley D.R."/>
            <person name="Leong J.S."/>
            <person name="Messmer A.M."/>
            <person name="Jantzen J.R."/>
            <person name="von Schalburg K.R."/>
            <person name="Lemon C."/>
            <person name="Bird N.H."/>
            <person name="Koop B.F."/>
        </authorList>
    </citation>
    <scope>NUCLEOTIDE SEQUENCE</scope>
</reference>
<keyword evidence="2" id="KW-1185">Reference proteome</keyword>
<dbReference type="AlphaFoldDB" id="A0A3P8XU05"/>
<accession>A0A3P8XU05</accession>
<proteinExistence type="predicted"/>
<dbReference type="Ensembl" id="ENSELUT00000007606.3">
    <property type="protein sequence ID" value="ENSELUP00000007229.3"/>
    <property type="gene ID" value="ENSELUG00000008020.3"/>
</dbReference>
<dbReference type="Proteomes" id="UP000265140">
    <property type="component" value="Chromosome 7"/>
</dbReference>
<organism evidence="1 2">
    <name type="scientific">Esox lucius</name>
    <name type="common">Northern pike</name>
    <dbReference type="NCBI Taxonomy" id="8010"/>
    <lineage>
        <taxon>Eukaryota</taxon>
        <taxon>Metazoa</taxon>
        <taxon>Chordata</taxon>
        <taxon>Craniata</taxon>
        <taxon>Vertebrata</taxon>
        <taxon>Euteleostomi</taxon>
        <taxon>Actinopterygii</taxon>
        <taxon>Neopterygii</taxon>
        <taxon>Teleostei</taxon>
        <taxon>Protacanthopterygii</taxon>
        <taxon>Esociformes</taxon>
        <taxon>Esocidae</taxon>
        <taxon>Esox</taxon>
    </lineage>
</organism>
<evidence type="ECO:0000313" key="2">
    <source>
        <dbReference type="Proteomes" id="UP000265140"/>
    </source>
</evidence>